<proteinExistence type="predicted"/>
<accession>A0A0A9HFW8</accession>
<reference evidence="2" key="2">
    <citation type="journal article" date="2015" name="Data Brief">
        <title>Shoot transcriptome of the giant reed, Arundo donax.</title>
        <authorList>
            <person name="Barrero R.A."/>
            <person name="Guerrero F.D."/>
            <person name="Moolhuijzen P."/>
            <person name="Goolsby J.A."/>
            <person name="Tidwell J."/>
            <person name="Bellgard S.E."/>
            <person name="Bellgard M.I."/>
        </authorList>
    </citation>
    <scope>NUCLEOTIDE SEQUENCE</scope>
    <source>
        <tissue evidence="2">Shoot tissue taken approximately 20 cm above the soil surface</tissue>
    </source>
</reference>
<evidence type="ECO:0000313" key="2">
    <source>
        <dbReference type="EMBL" id="JAE35602.1"/>
    </source>
</evidence>
<sequence length="20" mass="2335">MKSQSGFSMRRGHMLNLLLK</sequence>
<reference evidence="2" key="1">
    <citation type="submission" date="2014-09" db="EMBL/GenBank/DDBJ databases">
        <authorList>
            <person name="Magalhaes I.L.F."/>
            <person name="Oliveira U."/>
            <person name="Santos F.R."/>
            <person name="Vidigal T.H.D.A."/>
            <person name="Brescovit A.D."/>
            <person name="Santos A.J."/>
        </authorList>
    </citation>
    <scope>NUCLEOTIDE SEQUENCE</scope>
    <source>
        <tissue evidence="2">Shoot tissue taken approximately 20 cm above the soil surface</tissue>
    </source>
</reference>
<organism evidence="2">
    <name type="scientific">Arundo donax</name>
    <name type="common">Giant reed</name>
    <name type="synonym">Donax arundinaceus</name>
    <dbReference type="NCBI Taxonomy" id="35708"/>
    <lineage>
        <taxon>Eukaryota</taxon>
        <taxon>Viridiplantae</taxon>
        <taxon>Streptophyta</taxon>
        <taxon>Embryophyta</taxon>
        <taxon>Tracheophyta</taxon>
        <taxon>Spermatophyta</taxon>
        <taxon>Magnoliopsida</taxon>
        <taxon>Liliopsida</taxon>
        <taxon>Poales</taxon>
        <taxon>Poaceae</taxon>
        <taxon>PACMAD clade</taxon>
        <taxon>Arundinoideae</taxon>
        <taxon>Arundineae</taxon>
        <taxon>Arundo</taxon>
    </lineage>
</organism>
<dbReference type="EMBL" id="GBRH01162294">
    <property type="protein sequence ID" value="JAE35602.1"/>
    <property type="molecule type" value="Transcribed_RNA"/>
</dbReference>
<evidence type="ECO:0000256" key="1">
    <source>
        <dbReference type="SAM" id="MobiDB-lite"/>
    </source>
</evidence>
<protein>
    <submittedName>
        <fullName evidence="2">Uncharacterized protein</fullName>
    </submittedName>
</protein>
<name>A0A0A9HFW8_ARUDO</name>
<dbReference type="AlphaFoldDB" id="A0A0A9HFW8"/>
<feature type="region of interest" description="Disordered" evidence="1">
    <location>
        <begin position="1"/>
        <end position="20"/>
    </location>
</feature>